<feature type="active site" description="Schiff-base intermediate with substrate; via topaquinone" evidence="7">
    <location>
        <position position="502"/>
    </location>
</feature>
<dbReference type="PANTHER" id="PTHR10638">
    <property type="entry name" value="COPPER AMINE OXIDASE"/>
    <property type="match status" value="1"/>
</dbReference>
<evidence type="ECO:0000256" key="4">
    <source>
        <dbReference type="ARBA" id="ARBA00022772"/>
    </source>
</evidence>
<evidence type="ECO:0000256" key="11">
    <source>
        <dbReference type="SAM" id="SignalP"/>
    </source>
</evidence>
<evidence type="ECO:0000313" key="14">
    <source>
        <dbReference type="EMBL" id="KAK1753384.1"/>
    </source>
</evidence>
<feature type="signal peptide" evidence="11">
    <location>
        <begin position="1"/>
        <end position="27"/>
    </location>
</feature>
<evidence type="ECO:0000256" key="10">
    <source>
        <dbReference type="SAM" id="MobiDB-lite"/>
    </source>
</evidence>
<dbReference type="InterPro" id="IPR036460">
    <property type="entry name" value="Cu_amine_oxidase_C_sf"/>
</dbReference>
<dbReference type="PRINTS" id="PR00766">
    <property type="entry name" value="CUDAOXIDASE"/>
</dbReference>
<feature type="region of interest" description="Disordered" evidence="10">
    <location>
        <begin position="31"/>
        <end position="51"/>
    </location>
</feature>
<proteinExistence type="inferred from homology"/>
<dbReference type="Gene3D" id="3.10.450.40">
    <property type="match status" value="2"/>
</dbReference>
<sequence>MGFLNCLGPRAIVSVLALSSLAHDVFARPSPEPKVPRIKGPGKAPGKRKMADSIKRAIAGNRRADVPDCAETTTTTITAPKANPWSPLTNEETATVVTWLFAQEDLNLTTTADAGSWDNTITLIEAMWPNKTDVLAYLDLNATAPTKYAHVVLNNMATEDAHYADIIVGPLPIDNVTTTWEPLSYPFTKKSGGTVRNLDADSDTLYVDWIYPISASIADITLDLWNASALGFDNDTLTIWGIDPQWQDDGRIIRWDAFWNVPSDEFDSSTLLPLGLYICSDVTGRDPSQWKFEGLLYNDIFYETIEDFRTAYWSPGFVKNPANINGDWSNTDQLGDIPAMDTAAPPVQVAPAGSRYAVDAEQKYVEWMDFSFYIGFTRDTGMALHDIRYKGERILYELSLQEALAHYAGNDPMQSGTAYLDTFYGFGPYAFQLVPGYDCPTHATYLNSSFYVEETCHTHIGSICLFEFDADYAIQRHSTSGYISITKNTYFTVRYVATVGNYDYTFSYSFYMDGSMAVEVRASGYIQSAYFANNQDYGFHIHDALSGSMHDHVLNFKADFDILGTGNSVQLVSLVPTTTSYSWSKGKARNTMKLERSFIETEDDGQFDWGPNGATQVIVVNENATNAYGEMRGYRILPFTGTAHLTVLNSSNLVNAAKWAEHDISVTKQKDTEPRSAHAFNSQDVWDPPVDFAKFFDCEPLRNEDIVLWLNLGMHHIPHSGDLPNTVMTTAHSGIQFMPSNYFAGDQSRRTVNQVRIDYANGSTTAVNSFGQYNVSSADATCKPDYTPVDGNLWAYTGDIVVRKFPFDPNNPFFETDSIV</sequence>
<dbReference type="GO" id="GO:0008131">
    <property type="term" value="F:primary methylamine oxidase activity"/>
    <property type="evidence" value="ECO:0007669"/>
    <property type="project" value="InterPro"/>
</dbReference>
<dbReference type="EC" id="1.4.3.-" evidence="9"/>
<keyword evidence="6 9" id="KW-0186">Copper</keyword>
<evidence type="ECO:0000256" key="5">
    <source>
        <dbReference type="ARBA" id="ARBA00023002"/>
    </source>
</evidence>
<keyword evidence="11" id="KW-0732">Signal</keyword>
<evidence type="ECO:0000256" key="6">
    <source>
        <dbReference type="ARBA" id="ARBA00023008"/>
    </source>
</evidence>
<dbReference type="Gene3D" id="2.70.98.20">
    <property type="entry name" value="Copper amine oxidase, catalytic domain"/>
    <property type="match status" value="1"/>
</dbReference>
<keyword evidence="15" id="KW-1185">Reference proteome</keyword>
<evidence type="ECO:0000256" key="3">
    <source>
        <dbReference type="ARBA" id="ARBA00022723"/>
    </source>
</evidence>
<feature type="chain" id="PRO_5042470677" description="Amine oxidase" evidence="11">
    <location>
        <begin position="28"/>
        <end position="820"/>
    </location>
</feature>
<comment type="cofactor">
    <cofactor evidence="1">
        <name>Cu cation</name>
        <dbReference type="ChEBI" id="CHEBI:23378"/>
    </cofactor>
</comment>
<organism evidence="14 15">
    <name type="scientific">Echria macrotheca</name>
    <dbReference type="NCBI Taxonomy" id="438768"/>
    <lineage>
        <taxon>Eukaryota</taxon>
        <taxon>Fungi</taxon>
        <taxon>Dikarya</taxon>
        <taxon>Ascomycota</taxon>
        <taxon>Pezizomycotina</taxon>
        <taxon>Sordariomycetes</taxon>
        <taxon>Sordariomycetidae</taxon>
        <taxon>Sordariales</taxon>
        <taxon>Schizotheciaceae</taxon>
        <taxon>Echria</taxon>
    </lineage>
</organism>
<dbReference type="Pfam" id="PF01179">
    <property type="entry name" value="Cu_amine_oxid"/>
    <property type="match status" value="1"/>
</dbReference>
<evidence type="ECO:0000256" key="1">
    <source>
        <dbReference type="ARBA" id="ARBA00001935"/>
    </source>
</evidence>
<dbReference type="SUPFAM" id="SSF54416">
    <property type="entry name" value="Amine oxidase N-terminal region"/>
    <property type="match status" value="2"/>
</dbReference>
<feature type="domain" description="Copper amine oxidase catalytic" evidence="12">
    <location>
        <begin position="348"/>
        <end position="748"/>
    </location>
</feature>
<comment type="similarity">
    <text evidence="2 9">Belongs to the copper/topaquinone oxidase family.</text>
</comment>
<keyword evidence="4 7" id="KW-0801">TPQ</keyword>
<evidence type="ECO:0000313" key="15">
    <source>
        <dbReference type="Proteomes" id="UP001239445"/>
    </source>
</evidence>
<evidence type="ECO:0000259" key="13">
    <source>
        <dbReference type="Pfam" id="PF09248"/>
    </source>
</evidence>
<comment type="caution">
    <text evidence="14">The sequence shown here is derived from an EMBL/GenBank/DDBJ whole genome shotgun (WGS) entry which is preliminary data.</text>
</comment>
<reference evidence="14" key="1">
    <citation type="submission" date="2023-06" db="EMBL/GenBank/DDBJ databases">
        <title>Genome-scale phylogeny and comparative genomics of the fungal order Sordariales.</title>
        <authorList>
            <consortium name="Lawrence Berkeley National Laboratory"/>
            <person name="Hensen N."/>
            <person name="Bonometti L."/>
            <person name="Westerberg I."/>
            <person name="Brannstrom I.O."/>
            <person name="Guillou S."/>
            <person name="Cros-Aarteil S."/>
            <person name="Calhoun S."/>
            <person name="Haridas S."/>
            <person name="Kuo A."/>
            <person name="Mondo S."/>
            <person name="Pangilinan J."/>
            <person name="Riley R."/>
            <person name="Labutti K."/>
            <person name="Andreopoulos B."/>
            <person name="Lipzen A."/>
            <person name="Chen C."/>
            <person name="Yanf M."/>
            <person name="Daum C."/>
            <person name="Ng V."/>
            <person name="Clum A."/>
            <person name="Steindorff A."/>
            <person name="Ohm R."/>
            <person name="Martin F."/>
            <person name="Silar P."/>
            <person name="Natvig D."/>
            <person name="Lalanne C."/>
            <person name="Gautier V."/>
            <person name="Ament-Velasquez S.L."/>
            <person name="Kruys A."/>
            <person name="Hutchinson M.I."/>
            <person name="Powell A.J."/>
            <person name="Barry K."/>
            <person name="Miller A.N."/>
            <person name="Grigoriev I.V."/>
            <person name="Debuchy R."/>
            <person name="Gladieux P."/>
            <person name="Thoren M.H."/>
            <person name="Johannesson H."/>
        </authorList>
    </citation>
    <scope>NUCLEOTIDE SEQUENCE</scope>
    <source>
        <strain evidence="14">PSN4</strain>
    </source>
</reference>
<dbReference type="InterPro" id="IPR015328">
    <property type="entry name" value="DUF1965"/>
</dbReference>
<dbReference type="InterPro" id="IPR016182">
    <property type="entry name" value="Cu_amine_oxidase_N-reg"/>
</dbReference>
<evidence type="ECO:0000256" key="2">
    <source>
        <dbReference type="ARBA" id="ARBA00007983"/>
    </source>
</evidence>
<evidence type="ECO:0000256" key="9">
    <source>
        <dbReference type="RuleBase" id="RU000672"/>
    </source>
</evidence>
<dbReference type="SUPFAM" id="SSF49998">
    <property type="entry name" value="Amine oxidase catalytic domain"/>
    <property type="match status" value="1"/>
</dbReference>
<feature type="domain" description="DUF1965" evidence="13">
    <location>
        <begin position="269"/>
        <end position="336"/>
    </location>
</feature>
<dbReference type="Pfam" id="PF09248">
    <property type="entry name" value="DUF1965"/>
    <property type="match status" value="1"/>
</dbReference>
<keyword evidence="3 9" id="KW-0479">Metal-binding</keyword>
<dbReference type="InterPro" id="IPR000269">
    <property type="entry name" value="Cu_amine_oxidase"/>
</dbReference>
<keyword evidence="5 9" id="KW-0560">Oxidoreductase</keyword>
<dbReference type="GO" id="GO:0009308">
    <property type="term" value="P:amine metabolic process"/>
    <property type="evidence" value="ECO:0007669"/>
    <property type="project" value="UniProtKB-UniRule"/>
</dbReference>
<dbReference type="FunFam" id="3.10.450.40:FF:000028">
    <property type="entry name" value="Amine oxidase"/>
    <property type="match status" value="1"/>
</dbReference>
<feature type="active site" description="Proton acceptor" evidence="7">
    <location>
        <position position="421"/>
    </location>
</feature>
<comment type="cofactor">
    <cofactor evidence="9">
        <name>Cu cation</name>
        <dbReference type="ChEBI" id="CHEBI:23378"/>
    </cofactor>
    <text evidence="9">Contains 1 topaquinone per subunit.</text>
</comment>
<name>A0AAJ0B806_9PEZI</name>
<gene>
    <name evidence="14" type="ORF">QBC47DRAFT_303982</name>
</gene>
<evidence type="ECO:0000256" key="8">
    <source>
        <dbReference type="PIRSR" id="PIRSR600269-51"/>
    </source>
</evidence>
<evidence type="ECO:0000259" key="12">
    <source>
        <dbReference type="Pfam" id="PF01179"/>
    </source>
</evidence>
<dbReference type="EMBL" id="MU839837">
    <property type="protein sequence ID" value="KAK1753384.1"/>
    <property type="molecule type" value="Genomic_DNA"/>
</dbReference>
<dbReference type="GO" id="GO:0048038">
    <property type="term" value="F:quinone binding"/>
    <property type="evidence" value="ECO:0007669"/>
    <property type="project" value="InterPro"/>
</dbReference>
<accession>A0AAJ0B806</accession>
<dbReference type="GO" id="GO:0005507">
    <property type="term" value="F:copper ion binding"/>
    <property type="evidence" value="ECO:0007669"/>
    <property type="project" value="InterPro"/>
</dbReference>
<dbReference type="GO" id="GO:0005886">
    <property type="term" value="C:plasma membrane"/>
    <property type="evidence" value="ECO:0007669"/>
    <property type="project" value="TreeGrafter"/>
</dbReference>
<feature type="modified residue" description="2',4',5'-topaquinone" evidence="8">
    <location>
        <position position="502"/>
    </location>
</feature>
<dbReference type="AlphaFoldDB" id="A0AAJ0B806"/>
<dbReference type="InterPro" id="IPR015798">
    <property type="entry name" value="Cu_amine_oxidase_C"/>
</dbReference>
<dbReference type="Proteomes" id="UP001239445">
    <property type="component" value="Unassembled WGS sequence"/>
</dbReference>
<evidence type="ECO:0000256" key="7">
    <source>
        <dbReference type="PIRSR" id="PIRSR600269-50"/>
    </source>
</evidence>
<comment type="PTM">
    <text evidence="8 9">Topaquinone (TPQ) is generated by copper-dependent autoxidation of a specific tyrosyl residue.</text>
</comment>
<dbReference type="FunFam" id="3.10.450.40:FF:000018">
    <property type="entry name" value="Amine oxidase"/>
    <property type="match status" value="1"/>
</dbReference>
<dbReference type="FunFam" id="2.70.98.20:FF:000002">
    <property type="entry name" value="Amine oxidase"/>
    <property type="match status" value="1"/>
</dbReference>
<dbReference type="PANTHER" id="PTHR10638:SF20">
    <property type="entry name" value="AMINE OXIDASE"/>
    <property type="match status" value="1"/>
</dbReference>
<protein>
    <recommendedName>
        <fullName evidence="9">Amine oxidase</fullName>
        <ecNumber evidence="9">1.4.3.-</ecNumber>
    </recommendedName>
</protein>